<proteinExistence type="predicted"/>
<dbReference type="AlphaFoldDB" id="A0A330MAK5"/>
<dbReference type="Proteomes" id="UP000250123">
    <property type="component" value="Chromosome SHEWBE"/>
</dbReference>
<protein>
    <submittedName>
        <fullName evidence="1">Uncharacterized protein</fullName>
    </submittedName>
</protein>
<accession>A0A330MAK5</accession>
<dbReference type="KEGG" id="sbk:SHEWBE_4523"/>
<reference evidence="2" key="1">
    <citation type="submission" date="2018-06" db="EMBL/GenBank/DDBJ databases">
        <authorList>
            <person name="Cea G.-C."/>
            <person name="William W."/>
        </authorList>
    </citation>
    <scope>NUCLEOTIDE SEQUENCE [LARGE SCALE GENOMIC DNA]</scope>
    <source>
        <strain evidence="2">DB21MT-2</strain>
    </source>
</reference>
<dbReference type="EMBL" id="LS483452">
    <property type="protein sequence ID" value="SQH78483.1"/>
    <property type="molecule type" value="Genomic_DNA"/>
</dbReference>
<evidence type="ECO:0000313" key="1">
    <source>
        <dbReference type="EMBL" id="SQH78483.1"/>
    </source>
</evidence>
<name>A0A330MAK5_9GAMM</name>
<organism evidence="1 2">
    <name type="scientific">Shewanella benthica</name>
    <dbReference type="NCBI Taxonomy" id="43661"/>
    <lineage>
        <taxon>Bacteria</taxon>
        <taxon>Pseudomonadati</taxon>
        <taxon>Pseudomonadota</taxon>
        <taxon>Gammaproteobacteria</taxon>
        <taxon>Alteromonadales</taxon>
        <taxon>Shewanellaceae</taxon>
        <taxon>Shewanella</taxon>
    </lineage>
</organism>
<gene>
    <name evidence="1" type="ORF">SHEWBE_4523</name>
</gene>
<evidence type="ECO:0000313" key="2">
    <source>
        <dbReference type="Proteomes" id="UP000250123"/>
    </source>
</evidence>
<sequence>MCNGRNLFLLNKYAAEVKEESALGYDYGCFSSRTRSGCHQACGSIKGQG</sequence>